<dbReference type="Gene3D" id="2.160.20.120">
    <property type="match status" value="1"/>
</dbReference>
<dbReference type="Proteomes" id="UP000236893">
    <property type="component" value="Unassembled WGS sequence"/>
</dbReference>
<keyword evidence="2" id="KW-1185">Reference proteome</keyword>
<comment type="caution">
    <text evidence="1">The sequence shown here is derived from an EMBL/GenBank/DDBJ whole genome shotgun (WGS) entry which is preliminary data.</text>
</comment>
<accession>A0A2S5A7X6</accession>
<evidence type="ECO:0000313" key="1">
    <source>
        <dbReference type="EMBL" id="POY38399.1"/>
    </source>
</evidence>
<evidence type="ECO:0000313" key="2">
    <source>
        <dbReference type="Proteomes" id="UP000236893"/>
    </source>
</evidence>
<sequence>MKTSNKILLIVCAILIGLIPISAQLLKTQLPSRAINMINDPFDGEINVVVIEKLNYSHLEIKPGKNAIEMPDFLKDSILIKTRKDTLYIKDERHSPNNTGYFLHLNLVNCPNVIVNKVNSGAGTIEIRNFNSAKRMLDFTLQSGQLVLDSFTADSIDFDIKNGSIILRRNTKFDYMNLKATESELTLDSEEIKTINGKVDSTVSVSGLMKNIRLLLNSTK</sequence>
<organism evidence="1 2">
    <name type="scientific">Solitalea longa</name>
    <dbReference type="NCBI Taxonomy" id="2079460"/>
    <lineage>
        <taxon>Bacteria</taxon>
        <taxon>Pseudomonadati</taxon>
        <taxon>Bacteroidota</taxon>
        <taxon>Sphingobacteriia</taxon>
        <taxon>Sphingobacteriales</taxon>
        <taxon>Sphingobacteriaceae</taxon>
        <taxon>Solitalea</taxon>
    </lineage>
</organism>
<protein>
    <submittedName>
        <fullName evidence="1">Uncharacterized protein</fullName>
    </submittedName>
</protein>
<dbReference type="AlphaFoldDB" id="A0A2S5A7X6"/>
<gene>
    <name evidence="1" type="ORF">C3K47_03090</name>
</gene>
<dbReference type="EMBL" id="PQVF01000002">
    <property type="protein sequence ID" value="POY38399.1"/>
    <property type="molecule type" value="Genomic_DNA"/>
</dbReference>
<proteinExistence type="predicted"/>
<dbReference type="RefSeq" id="WP_103787633.1">
    <property type="nucleotide sequence ID" value="NZ_PQVF01000002.1"/>
</dbReference>
<reference evidence="1 2" key="1">
    <citation type="submission" date="2018-01" db="EMBL/GenBank/DDBJ databases">
        <authorList>
            <person name="Gaut B.S."/>
            <person name="Morton B.R."/>
            <person name="Clegg M.T."/>
            <person name="Duvall M.R."/>
        </authorList>
    </citation>
    <scope>NUCLEOTIDE SEQUENCE [LARGE SCALE GENOMIC DNA]</scope>
    <source>
        <strain evidence="1 2">HR-AV</strain>
    </source>
</reference>
<name>A0A2S5A7X6_9SPHI</name>